<dbReference type="SMR" id="Q97JN5"/>
<evidence type="ECO:0000256" key="1">
    <source>
        <dbReference type="SAM" id="Phobius"/>
    </source>
</evidence>
<keyword evidence="3" id="KW-1185">Reference proteome</keyword>
<dbReference type="EMBL" id="AE001437">
    <property type="protein sequence ID" value="AAK79210.1"/>
    <property type="molecule type" value="Genomic_DNA"/>
</dbReference>
<organism evidence="2 3">
    <name type="scientific">Clostridium acetobutylicum (strain ATCC 824 / DSM 792 / JCM 1419 / IAM 19013 / LMG 5710 / NBRC 13948 / NRRL B-527 / VKM B-1787 / 2291 / W)</name>
    <dbReference type="NCBI Taxonomy" id="272562"/>
    <lineage>
        <taxon>Bacteria</taxon>
        <taxon>Bacillati</taxon>
        <taxon>Bacillota</taxon>
        <taxon>Clostridia</taxon>
        <taxon>Eubacteriales</taxon>
        <taxon>Clostridiaceae</taxon>
        <taxon>Clostridium</taxon>
    </lineage>
</organism>
<proteinExistence type="predicted"/>
<dbReference type="Proteomes" id="UP000000814">
    <property type="component" value="Chromosome"/>
</dbReference>
<dbReference type="PIR" id="G97052">
    <property type="entry name" value="G97052"/>
</dbReference>
<gene>
    <name evidence="2" type="ordered locus">CA_C1238</name>
</gene>
<accession>Q97JN5</accession>
<keyword evidence="1" id="KW-0472">Membrane</keyword>
<dbReference type="KEGG" id="cac:CA_C1238"/>
<dbReference type="PATRIC" id="fig|272562.8.peg.1438"/>
<dbReference type="AlphaFoldDB" id="Q97JN5"/>
<dbReference type="OrthoDB" id="1936130at2"/>
<evidence type="ECO:0000313" key="2">
    <source>
        <dbReference type="EMBL" id="AAK79210.1"/>
    </source>
</evidence>
<dbReference type="STRING" id="272562.CA_C1238"/>
<keyword evidence="1" id="KW-0812">Transmembrane</keyword>
<evidence type="ECO:0008006" key="4">
    <source>
        <dbReference type="Google" id="ProtNLM"/>
    </source>
</evidence>
<reference evidence="2 3" key="1">
    <citation type="journal article" date="2001" name="J. Bacteriol.">
        <title>Genome sequence and comparative analysis of the solvent-producing bacterium Clostridium acetobutylicum.</title>
        <authorList>
            <person name="Nolling J."/>
            <person name="Breton G."/>
            <person name="Omelchenko M.V."/>
            <person name="Makarova K.S."/>
            <person name="Zeng Q."/>
            <person name="Gibson R."/>
            <person name="Lee H.M."/>
            <person name="Dubois J."/>
            <person name="Qiu D."/>
            <person name="Hitti J."/>
            <person name="Wolf Y.I."/>
            <person name="Tatusov R.L."/>
            <person name="Sabathe F."/>
            <person name="Doucette-Stamm L."/>
            <person name="Soucaille P."/>
            <person name="Daly M.J."/>
            <person name="Bennett G.N."/>
            <person name="Koonin E.V."/>
            <person name="Smith D.R."/>
        </authorList>
    </citation>
    <scope>NUCLEOTIDE SEQUENCE [LARGE SCALE GENOMIC DNA]</scope>
    <source>
        <strain evidence="3">ATCC 824 / DSM 792 / JCM 1419 / LMG 5710 / VKM B-1787</strain>
    </source>
</reference>
<dbReference type="HOGENOM" id="CLU_101302_0_0_9"/>
<keyword evidence="1" id="KW-1133">Transmembrane helix</keyword>
<dbReference type="GeneID" id="44997745"/>
<feature type="transmembrane region" description="Helical" evidence="1">
    <location>
        <begin position="16"/>
        <end position="37"/>
    </location>
</feature>
<dbReference type="RefSeq" id="WP_010964551.1">
    <property type="nucleotide sequence ID" value="NC_003030.1"/>
</dbReference>
<name>Q97JN5_CLOAB</name>
<protein>
    <recommendedName>
        <fullName evidence="4">SPOR domain-containing protein</fullName>
    </recommendedName>
</protein>
<dbReference type="eggNOG" id="ENOG5034C9A">
    <property type="taxonomic scope" value="Bacteria"/>
</dbReference>
<sequence length="226" mass="25819">MRYTRYDLKHRKSSSIPFLMCLTIILALSFFIGTFIFKTFIKGTEGYGNPQNISNDYGKKENGGKLFIIQCSANSKKENADKTLNSLENIGNPFEVKSNGLYKIIYAICAEKDYSSYEKAIKDNKIEFNKFTINLNKGDPGDAELYSIISAYLQAVNKLGDKDVKSVQTASLKKWCSNIKEYDDTYKNYKITQEIKKHIEDLPAGIDKNNLSNEETFLYNELVKIK</sequence>
<evidence type="ECO:0000313" key="3">
    <source>
        <dbReference type="Proteomes" id="UP000000814"/>
    </source>
</evidence>